<reference evidence="12 13" key="1">
    <citation type="journal article" date="2023" name="Hortic Res">
        <title>Pangenome of water caltrop reveals structural variations and asymmetric subgenome divergence after allopolyploidization.</title>
        <authorList>
            <person name="Zhang X."/>
            <person name="Chen Y."/>
            <person name="Wang L."/>
            <person name="Yuan Y."/>
            <person name="Fang M."/>
            <person name="Shi L."/>
            <person name="Lu R."/>
            <person name="Comes H.P."/>
            <person name="Ma Y."/>
            <person name="Chen Y."/>
            <person name="Huang G."/>
            <person name="Zhou Y."/>
            <person name="Zheng Z."/>
            <person name="Qiu Y."/>
        </authorList>
    </citation>
    <scope>NUCLEOTIDE SEQUENCE [LARGE SCALE GENOMIC DNA]</scope>
    <source>
        <strain evidence="12">F231</strain>
    </source>
</reference>
<comment type="subcellular location">
    <subcellularLocation>
        <location evidence="1">Nucleus</location>
    </subcellularLocation>
</comment>
<dbReference type="AlphaFoldDB" id="A0AAN7M267"/>
<dbReference type="PANTHER" id="PTHR31948:SF119">
    <property type="entry name" value="ZINC-FINGER HOMEODOMAIN PROTEIN 6-LIKE"/>
    <property type="match status" value="1"/>
</dbReference>
<evidence type="ECO:0000256" key="4">
    <source>
        <dbReference type="ARBA" id="ARBA00022833"/>
    </source>
</evidence>
<evidence type="ECO:0000313" key="12">
    <source>
        <dbReference type="EMBL" id="KAK4790403.1"/>
    </source>
</evidence>
<organism evidence="12 13">
    <name type="scientific">Trapa natans</name>
    <name type="common">Water chestnut</name>
    <dbReference type="NCBI Taxonomy" id="22666"/>
    <lineage>
        <taxon>Eukaryota</taxon>
        <taxon>Viridiplantae</taxon>
        <taxon>Streptophyta</taxon>
        <taxon>Embryophyta</taxon>
        <taxon>Tracheophyta</taxon>
        <taxon>Spermatophyta</taxon>
        <taxon>Magnoliopsida</taxon>
        <taxon>eudicotyledons</taxon>
        <taxon>Gunneridae</taxon>
        <taxon>Pentapetalae</taxon>
        <taxon>rosids</taxon>
        <taxon>malvids</taxon>
        <taxon>Myrtales</taxon>
        <taxon>Lythraceae</taxon>
        <taxon>Trapa</taxon>
    </lineage>
</organism>
<evidence type="ECO:0000256" key="3">
    <source>
        <dbReference type="ARBA" id="ARBA00022771"/>
    </source>
</evidence>
<protein>
    <recommendedName>
        <fullName evidence="11">ZF-HD dimerization-type domain-containing protein</fullName>
    </recommendedName>
</protein>
<keyword evidence="5" id="KW-0805">Transcription regulation</keyword>
<feature type="compositionally biased region" description="Low complexity" evidence="10">
    <location>
        <begin position="41"/>
        <end position="60"/>
    </location>
</feature>
<dbReference type="InterPro" id="IPR006455">
    <property type="entry name" value="Homeodomain_ZF_HD"/>
</dbReference>
<sequence>MGSIPNSFSLVYNLPPHSNHRDHETLSLSNFTADPSPESYPAATKSAAKPAAPPTSTTSSGRYTECLRNHGAAIGAHIIDGCGEFMPAGEEGTPESLKCAACECHRNFHRKLPEVDGGGLDFMSSVYSSSFQKYSTCNTRRSFGVAGAHRPLVMPPIIQHGLQHRKRFPTAPVMVAFGGGAAPHPAAGLSSSEDDINVADDGTTVRSDGAAEDHLHHHQSNSKSKRFRTKFTQEQKDKMASFADKLGWKIGKQDEEEVARFCTEARVKRQVFKVWMHNSKQAMRKKVVQM</sequence>
<evidence type="ECO:0000256" key="1">
    <source>
        <dbReference type="ARBA" id="ARBA00004123"/>
    </source>
</evidence>
<evidence type="ECO:0000256" key="7">
    <source>
        <dbReference type="ARBA" id="ARBA00023155"/>
    </source>
</evidence>
<keyword evidence="2" id="KW-0479">Metal-binding</keyword>
<evidence type="ECO:0000256" key="6">
    <source>
        <dbReference type="ARBA" id="ARBA00023125"/>
    </source>
</evidence>
<dbReference type="GO" id="GO:0008270">
    <property type="term" value="F:zinc ion binding"/>
    <property type="evidence" value="ECO:0007669"/>
    <property type="project" value="UniProtKB-KW"/>
</dbReference>
<evidence type="ECO:0000313" key="13">
    <source>
        <dbReference type="Proteomes" id="UP001346149"/>
    </source>
</evidence>
<accession>A0AAN7M267</accession>
<dbReference type="InterPro" id="IPR006456">
    <property type="entry name" value="ZF_HD_homeobox_Cys/His_dimer"/>
</dbReference>
<keyword evidence="6" id="KW-0238">DNA-binding</keyword>
<dbReference type="GO" id="GO:0050793">
    <property type="term" value="P:regulation of developmental process"/>
    <property type="evidence" value="ECO:0007669"/>
    <property type="project" value="TreeGrafter"/>
</dbReference>
<evidence type="ECO:0000256" key="5">
    <source>
        <dbReference type="ARBA" id="ARBA00023015"/>
    </source>
</evidence>
<feature type="region of interest" description="Disordered" evidence="10">
    <location>
        <begin position="19"/>
        <end position="63"/>
    </location>
</feature>
<name>A0AAN7M267_TRANT</name>
<proteinExistence type="predicted"/>
<keyword evidence="13" id="KW-1185">Reference proteome</keyword>
<keyword evidence="7" id="KW-0371">Homeobox</keyword>
<evidence type="ECO:0000259" key="11">
    <source>
        <dbReference type="PROSITE" id="PS51523"/>
    </source>
</evidence>
<dbReference type="GO" id="GO:0003700">
    <property type="term" value="F:DNA-binding transcription factor activity"/>
    <property type="evidence" value="ECO:0007669"/>
    <property type="project" value="TreeGrafter"/>
</dbReference>
<dbReference type="InterPro" id="IPR009057">
    <property type="entry name" value="Homeodomain-like_sf"/>
</dbReference>
<keyword evidence="3" id="KW-0863">Zinc-finger</keyword>
<gene>
    <name evidence="12" type="ORF">SAY86_017707</name>
</gene>
<comment type="caution">
    <text evidence="12">The sequence shown here is derived from an EMBL/GenBank/DDBJ whole genome shotgun (WGS) entry which is preliminary data.</text>
</comment>
<keyword evidence="9" id="KW-0539">Nucleus</keyword>
<dbReference type="NCBIfam" id="TIGR01565">
    <property type="entry name" value="homeo_ZF_HD"/>
    <property type="match status" value="1"/>
</dbReference>
<keyword evidence="8" id="KW-0804">Transcription</keyword>
<dbReference type="GO" id="GO:0005634">
    <property type="term" value="C:nucleus"/>
    <property type="evidence" value="ECO:0007669"/>
    <property type="project" value="UniProtKB-SubCell"/>
</dbReference>
<dbReference type="SUPFAM" id="SSF46689">
    <property type="entry name" value="Homeodomain-like"/>
    <property type="match status" value="1"/>
</dbReference>
<dbReference type="Proteomes" id="UP001346149">
    <property type="component" value="Unassembled WGS sequence"/>
</dbReference>
<keyword evidence="4" id="KW-0862">Zinc</keyword>
<evidence type="ECO:0000256" key="8">
    <source>
        <dbReference type="ARBA" id="ARBA00023163"/>
    </source>
</evidence>
<dbReference type="NCBIfam" id="TIGR01566">
    <property type="entry name" value="ZF_HD_prot_N"/>
    <property type="match status" value="1"/>
</dbReference>
<dbReference type="GO" id="GO:0000976">
    <property type="term" value="F:transcription cis-regulatory region binding"/>
    <property type="evidence" value="ECO:0007669"/>
    <property type="project" value="TreeGrafter"/>
</dbReference>
<evidence type="ECO:0000256" key="2">
    <source>
        <dbReference type="ARBA" id="ARBA00022723"/>
    </source>
</evidence>
<feature type="compositionally biased region" description="Basic residues" evidence="10">
    <location>
        <begin position="216"/>
        <end position="226"/>
    </location>
</feature>
<dbReference type="Gene3D" id="1.10.10.60">
    <property type="entry name" value="Homeodomain-like"/>
    <property type="match status" value="1"/>
</dbReference>
<dbReference type="PROSITE" id="PS51523">
    <property type="entry name" value="ZF_HD_DIMER"/>
    <property type="match status" value="1"/>
</dbReference>
<dbReference type="EMBL" id="JAXQNO010000010">
    <property type="protein sequence ID" value="KAK4790403.1"/>
    <property type="molecule type" value="Genomic_DNA"/>
</dbReference>
<feature type="region of interest" description="Disordered" evidence="10">
    <location>
        <begin position="184"/>
        <end position="226"/>
    </location>
</feature>
<dbReference type="FunFam" id="1.10.10.60:FF:000257">
    <property type="entry name" value="Zinc-finger homeodomain protein 2"/>
    <property type="match status" value="1"/>
</dbReference>
<dbReference type="Pfam" id="PF04770">
    <property type="entry name" value="ZF-HD_dimer"/>
    <property type="match status" value="1"/>
</dbReference>
<evidence type="ECO:0000256" key="9">
    <source>
        <dbReference type="ARBA" id="ARBA00023242"/>
    </source>
</evidence>
<dbReference type="PANTHER" id="PTHR31948">
    <property type="entry name" value="ZINC-FINGER HOMEODOMAIN PROTEIN 2"/>
    <property type="match status" value="1"/>
</dbReference>
<feature type="domain" description="ZF-HD dimerization-type" evidence="11">
    <location>
        <begin position="63"/>
        <end position="112"/>
    </location>
</feature>
<evidence type="ECO:0000256" key="10">
    <source>
        <dbReference type="SAM" id="MobiDB-lite"/>
    </source>
</evidence>